<sequence>MAVVASALIGLTGVGNAAAGSKIGTAALQVIKNVGAGNGCMDLTSYAPGTAVTLYQCNSSANSQWFDLLSDGTFRSYGSGLCMDVSSYTVGAVVHMEVCHGGTSQKFDLWGDYTISAAGAPNLCLDLRSYNNGTPVILAICGTQGSQKWAQW</sequence>
<dbReference type="AlphaFoldDB" id="A0A0F0GQI2"/>
<dbReference type="PROSITE" id="PS50231">
    <property type="entry name" value="RICIN_B_LECTIN"/>
    <property type="match status" value="1"/>
</dbReference>
<dbReference type="EMBL" id="JYJG01000256">
    <property type="protein sequence ID" value="KJK44212.1"/>
    <property type="molecule type" value="Genomic_DNA"/>
</dbReference>
<evidence type="ECO:0000256" key="1">
    <source>
        <dbReference type="SAM" id="SignalP"/>
    </source>
</evidence>
<dbReference type="InterPro" id="IPR035992">
    <property type="entry name" value="Ricin_B-like_lectins"/>
</dbReference>
<dbReference type="CDD" id="cd00161">
    <property type="entry name" value="beta-trefoil_Ricin-like"/>
    <property type="match status" value="1"/>
</dbReference>
<evidence type="ECO:0000313" key="4">
    <source>
        <dbReference type="Proteomes" id="UP000033393"/>
    </source>
</evidence>
<dbReference type="SUPFAM" id="SSF50370">
    <property type="entry name" value="Ricin B-like lectins"/>
    <property type="match status" value="1"/>
</dbReference>
<dbReference type="Gene3D" id="2.80.10.50">
    <property type="match status" value="1"/>
</dbReference>
<evidence type="ECO:0000313" key="3">
    <source>
        <dbReference type="EMBL" id="KJK44212.1"/>
    </source>
</evidence>
<dbReference type="InterPro" id="IPR000772">
    <property type="entry name" value="Ricin_B_lectin"/>
</dbReference>
<proteinExistence type="predicted"/>
<reference evidence="3 4" key="1">
    <citation type="submission" date="2015-02" db="EMBL/GenBank/DDBJ databases">
        <authorList>
            <person name="Ju K.-S."/>
            <person name="Doroghazi J.R."/>
            <person name="Metcalf W."/>
        </authorList>
    </citation>
    <scope>NUCLEOTIDE SEQUENCE [LARGE SCALE GENOMIC DNA]</scope>
    <source>
        <strain evidence="3 4">NRRL B-16140</strain>
    </source>
</reference>
<feature type="chain" id="PRO_5038444800" description="Ricin B lectin domain-containing protein" evidence="1">
    <location>
        <begin position="18"/>
        <end position="152"/>
    </location>
</feature>
<dbReference type="SMART" id="SM00458">
    <property type="entry name" value="RICIN"/>
    <property type="match status" value="1"/>
</dbReference>
<protein>
    <recommendedName>
        <fullName evidence="2">Ricin B lectin domain-containing protein</fullName>
    </recommendedName>
</protein>
<gene>
    <name evidence="3" type="ORF">UK23_30230</name>
</gene>
<feature type="signal peptide" evidence="1">
    <location>
        <begin position="1"/>
        <end position="17"/>
    </location>
</feature>
<dbReference type="Proteomes" id="UP000033393">
    <property type="component" value="Unassembled WGS sequence"/>
</dbReference>
<dbReference type="Pfam" id="PF00652">
    <property type="entry name" value="Ricin_B_lectin"/>
    <property type="match status" value="1"/>
</dbReference>
<organism evidence="3 4">
    <name type="scientific">Lentzea aerocolonigenes</name>
    <name type="common">Lechevalieria aerocolonigenes</name>
    <name type="synonym">Saccharothrix aerocolonigenes</name>
    <dbReference type="NCBI Taxonomy" id="68170"/>
    <lineage>
        <taxon>Bacteria</taxon>
        <taxon>Bacillati</taxon>
        <taxon>Actinomycetota</taxon>
        <taxon>Actinomycetes</taxon>
        <taxon>Pseudonocardiales</taxon>
        <taxon>Pseudonocardiaceae</taxon>
        <taxon>Lentzea</taxon>
    </lineage>
</organism>
<name>A0A0F0GQI2_LENAE</name>
<dbReference type="PATRIC" id="fig|68170.10.peg.7886"/>
<keyword evidence="4" id="KW-1185">Reference proteome</keyword>
<accession>A0A0F0GQI2</accession>
<evidence type="ECO:0000259" key="2">
    <source>
        <dbReference type="SMART" id="SM00458"/>
    </source>
</evidence>
<dbReference type="RefSeq" id="WP_045315083.1">
    <property type="nucleotide sequence ID" value="NZ_JYJG01000256.1"/>
</dbReference>
<keyword evidence="1" id="KW-0732">Signal</keyword>
<comment type="caution">
    <text evidence="3">The sequence shown here is derived from an EMBL/GenBank/DDBJ whole genome shotgun (WGS) entry which is preliminary data.</text>
</comment>
<feature type="domain" description="Ricin B lectin" evidence="2">
    <location>
        <begin position="26"/>
        <end position="152"/>
    </location>
</feature>